<evidence type="ECO:0000256" key="1">
    <source>
        <dbReference type="SAM" id="MobiDB-lite"/>
    </source>
</evidence>
<dbReference type="Proteomes" id="UP000321400">
    <property type="component" value="Unassembled WGS sequence"/>
</dbReference>
<evidence type="ECO:0000313" key="4">
    <source>
        <dbReference type="Proteomes" id="UP000321400"/>
    </source>
</evidence>
<keyword evidence="2" id="KW-0732">Signal</keyword>
<dbReference type="PANTHER" id="PTHR43649">
    <property type="entry name" value="ARABINOSE-BINDING PROTEIN-RELATED"/>
    <property type="match status" value="1"/>
</dbReference>
<name>A0A511WZH8_9BACI</name>
<feature type="region of interest" description="Disordered" evidence="1">
    <location>
        <begin position="25"/>
        <end position="47"/>
    </location>
</feature>
<dbReference type="Pfam" id="PF13416">
    <property type="entry name" value="SBP_bac_8"/>
    <property type="match status" value="1"/>
</dbReference>
<dbReference type="PROSITE" id="PS51257">
    <property type="entry name" value="PROKAR_LIPOPROTEIN"/>
    <property type="match status" value="1"/>
</dbReference>
<gene>
    <name evidence="3" type="primary">lacE</name>
    <name evidence="3" type="ORF">HAL01_05580</name>
</gene>
<proteinExistence type="predicted"/>
<protein>
    <submittedName>
        <fullName evidence="3">ABC transporter substrate-binding protein</fullName>
    </submittedName>
</protein>
<evidence type="ECO:0000313" key="3">
    <source>
        <dbReference type="EMBL" id="GEN56094.1"/>
    </source>
</evidence>
<keyword evidence="4" id="KW-1185">Reference proteome</keyword>
<comment type="caution">
    <text evidence="3">The sequence shown here is derived from an EMBL/GenBank/DDBJ whole genome shotgun (WGS) entry which is preliminary data.</text>
</comment>
<reference evidence="3 4" key="1">
    <citation type="submission" date="2019-07" db="EMBL/GenBank/DDBJ databases">
        <title>Whole genome shotgun sequence of Halolactibacillus alkaliphilus NBRC 103919.</title>
        <authorList>
            <person name="Hosoyama A."/>
            <person name="Uohara A."/>
            <person name="Ohji S."/>
            <person name="Ichikawa N."/>
        </authorList>
    </citation>
    <scope>NUCLEOTIDE SEQUENCE [LARGE SCALE GENOMIC DNA]</scope>
    <source>
        <strain evidence="3 4">NBRC 103919</strain>
    </source>
</reference>
<dbReference type="SUPFAM" id="SSF53850">
    <property type="entry name" value="Periplasmic binding protein-like II"/>
    <property type="match status" value="1"/>
</dbReference>
<dbReference type="OrthoDB" id="9768630at2"/>
<dbReference type="PANTHER" id="PTHR43649:SF32">
    <property type="entry name" value="SUGAR BINDING SECRETED PROTEIN"/>
    <property type="match status" value="1"/>
</dbReference>
<accession>A0A511WZH8</accession>
<feature type="chain" id="PRO_5039411374" evidence="2">
    <location>
        <begin position="20"/>
        <end position="442"/>
    </location>
</feature>
<sequence>MKKFLLMFLLVGMIGLLVACGNGDEEATDSGDTNDTDQTESTDEGSGEAVNITAWAWDPNFNIRALNYAKDLYDGEIDLDLEVIENAQDDIVQRLNTGLSSGTTQGMPNIVLIEDYRAQSFLQAYPDAFYPITDYVVFEDFAPYKIEATSYAGDVYGLPFDTGVTGLYVRVDLLEEAGYTFDDIVDITWSEYTEIGKAVKEATGKDMLTLDPNDNGLMRIMIQSAGSWYFEEDGQTPYLAENEALAASFEALKALFDANIVRLNSDWSQFVGAFNNGDVATVPTGNWITPSVMAEESQSGDWRVAPIPRLEVEGATHASNLGGSSFYVLNQDGKEAAATFLSNTFGGNLEFYDTLITEMGAIGTYLPGLESEAYDMEVEFFGNQQIYNEFVQWTEEIPAVEYGIHTYAVDDIMIVEFQNYLNGQDLSTVLERAQTQAETQLQ</sequence>
<dbReference type="InterPro" id="IPR050490">
    <property type="entry name" value="Bact_solute-bd_prot1"/>
</dbReference>
<dbReference type="InterPro" id="IPR006059">
    <property type="entry name" value="SBP"/>
</dbReference>
<dbReference type="Gene3D" id="3.40.190.10">
    <property type="entry name" value="Periplasmic binding protein-like II"/>
    <property type="match status" value="1"/>
</dbReference>
<dbReference type="RefSeq" id="WP_089800488.1">
    <property type="nucleotide sequence ID" value="NZ_BJYE01000005.1"/>
</dbReference>
<feature type="compositionally biased region" description="Acidic residues" evidence="1">
    <location>
        <begin position="25"/>
        <end position="46"/>
    </location>
</feature>
<dbReference type="EMBL" id="BJYE01000005">
    <property type="protein sequence ID" value="GEN56094.1"/>
    <property type="molecule type" value="Genomic_DNA"/>
</dbReference>
<feature type="signal peptide" evidence="2">
    <location>
        <begin position="1"/>
        <end position="19"/>
    </location>
</feature>
<dbReference type="STRING" id="442899.SAMN05720591_10617"/>
<dbReference type="AlphaFoldDB" id="A0A511WZH8"/>
<organism evidence="3 4">
    <name type="scientific">Halolactibacillus alkaliphilus</name>
    <dbReference type="NCBI Taxonomy" id="442899"/>
    <lineage>
        <taxon>Bacteria</taxon>
        <taxon>Bacillati</taxon>
        <taxon>Bacillota</taxon>
        <taxon>Bacilli</taxon>
        <taxon>Bacillales</taxon>
        <taxon>Bacillaceae</taxon>
        <taxon>Halolactibacillus</taxon>
    </lineage>
</organism>
<evidence type="ECO:0000256" key="2">
    <source>
        <dbReference type="SAM" id="SignalP"/>
    </source>
</evidence>